<dbReference type="RefSeq" id="WP_317490435.1">
    <property type="nucleotide sequence ID" value="NZ_CP136051.1"/>
</dbReference>
<sequence>MITQQEEPIKKQKKENFELVNGEFSASEAIEIIEDLYARNINFHEIKSFSELIRYDAKDEATLARLNSLKETKEQVGKLLQTAREDGRSLRVSSTISIEII</sequence>
<evidence type="ECO:0000313" key="2">
    <source>
        <dbReference type="Proteomes" id="UP001302349"/>
    </source>
</evidence>
<proteinExistence type="predicted"/>
<dbReference type="EMBL" id="CP136051">
    <property type="protein sequence ID" value="WOK07783.1"/>
    <property type="molecule type" value="Genomic_DNA"/>
</dbReference>
<gene>
    <name evidence="1" type="ORF">RT717_03980</name>
</gene>
<evidence type="ECO:0000313" key="1">
    <source>
        <dbReference type="EMBL" id="WOK07783.1"/>
    </source>
</evidence>
<accession>A0ABZ0IRV9</accession>
<reference evidence="1 2" key="1">
    <citation type="journal article" date="2023" name="Microbiol. Resour. Announc.">
        <title>Complete Genome Sequence of Imperialibacter roseus strain P4T.</title>
        <authorList>
            <person name="Tizabi D.R."/>
            <person name="Bachvaroff T."/>
            <person name="Hill R.T."/>
        </authorList>
    </citation>
    <scope>NUCLEOTIDE SEQUENCE [LARGE SCALE GENOMIC DNA]</scope>
    <source>
        <strain evidence="1 2">P4T</strain>
    </source>
</reference>
<protein>
    <submittedName>
        <fullName evidence="1">Uncharacterized protein</fullName>
    </submittedName>
</protein>
<organism evidence="1 2">
    <name type="scientific">Imperialibacter roseus</name>
    <dbReference type="NCBI Taxonomy" id="1324217"/>
    <lineage>
        <taxon>Bacteria</taxon>
        <taxon>Pseudomonadati</taxon>
        <taxon>Bacteroidota</taxon>
        <taxon>Cytophagia</taxon>
        <taxon>Cytophagales</taxon>
        <taxon>Flammeovirgaceae</taxon>
        <taxon>Imperialibacter</taxon>
    </lineage>
</organism>
<name>A0ABZ0IRV9_9BACT</name>
<keyword evidence="2" id="KW-1185">Reference proteome</keyword>
<dbReference type="Proteomes" id="UP001302349">
    <property type="component" value="Chromosome"/>
</dbReference>